<evidence type="ECO:0000313" key="3">
    <source>
        <dbReference type="Proteomes" id="UP000198420"/>
    </source>
</evidence>
<reference evidence="3" key="1">
    <citation type="submission" date="2017-06" db="EMBL/GenBank/DDBJ databases">
        <authorList>
            <person name="Varghese N."/>
            <person name="Submissions S."/>
        </authorList>
    </citation>
    <scope>NUCLEOTIDE SEQUENCE [LARGE SCALE GENOMIC DNA]</scope>
    <source>
        <strain evidence="3">DSM 44485</strain>
    </source>
</reference>
<dbReference type="EMBL" id="FZNP01000001">
    <property type="protein sequence ID" value="SNR25104.1"/>
    <property type="molecule type" value="Genomic_DNA"/>
</dbReference>
<evidence type="ECO:0000313" key="2">
    <source>
        <dbReference type="EMBL" id="SNR25104.1"/>
    </source>
</evidence>
<organism evidence="2 3">
    <name type="scientific">Actinomadura mexicana</name>
    <dbReference type="NCBI Taxonomy" id="134959"/>
    <lineage>
        <taxon>Bacteria</taxon>
        <taxon>Bacillati</taxon>
        <taxon>Actinomycetota</taxon>
        <taxon>Actinomycetes</taxon>
        <taxon>Streptosporangiales</taxon>
        <taxon>Thermomonosporaceae</taxon>
        <taxon>Actinomadura</taxon>
    </lineage>
</organism>
<gene>
    <name evidence="2" type="ORF">SAMN06265355_101369</name>
</gene>
<accession>A0A238UTA8</accession>
<dbReference type="AlphaFoldDB" id="A0A238UTA8"/>
<dbReference type="Proteomes" id="UP000198420">
    <property type="component" value="Unassembled WGS sequence"/>
</dbReference>
<feature type="region of interest" description="Disordered" evidence="1">
    <location>
        <begin position="1"/>
        <end position="57"/>
    </location>
</feature>
<name>A0A238UTA8_9ACTN</name>
<protein>
    <submittedName>
        <fullName evidence="2">Uncharacterized protein</fullName>
    </submittedName>
</protein>
<feature type="compositionally biased region" description="Low complexity" evidence="1">
    <location>
        <begin position="33"/>
        <end position="53"/>
    </location>
</feature>
<proteinExistence type="predicted"/>
<keyword evidence="3" id="KW-1185">Reference proteome</keyword>
<evidence type="ECO:0000256" key="1">
    <source>
        <dbReference type="SAM" id="MobiDB-lite"/>
    </source>
</evidence>
<sequence>MSTGALPDEPSPADPDHDQTKSALTSMPATTEPPSLTGLPATTAATAATGPSAQSCICGPNSIRRTGGATGRQARRDQCGLGRLRLRGAVWS</sequence>